<keyword evidence="1" id="KW-1133">Transmembrane helix</keyword>
<sequence>MLDFLAPFFADDRVVTIYLFVSTCIGYWLSWLWDKKAAPFLYFQQEQRLLAEIKEEEETARNVSGAYSFVEVSKSQRKVVQLKDKLTRLRMMRSVFEIRLEDIMSPSGTNPAYSVSFEENSGALPFVVSVAPKFLRKPVAYCYWNSNGCIKYFLRVFHLLIVFLVIGNKAAIVRVPTSYPLHVFFVYCGKVRNFLEYVVLGPYTQKRSGIFEMSYSEIQQVGVPLSVVEWSCFCFLSVVYFRRLLR</sequence>
<feature type="transmembrane region" description="Helical" evidence="1">
    <location>
        <begin position="15"/>
        <end position="33"/>
    </location>
</feature>
<organism evidence="2 3">
    <name type="scientific">Angomonas deanei</name>
    <dbReference type="NCBI Taxonomy" id="59799"/>
    <lineage>
        <taxon>Eukaryota</taxon>
        <taxon>Discoba</taxon>
        <taxon>Euglenozoa</taxon>
        <taxon>Kinetoplastea</taxon>
        <taxon>Metakinetoplastina</taxon>
        <taxon>Trypanosomatida</taxon>
        <taxon>Trypanosomatidae</taxon>
        <taxon>Strigomonadinae</taxon>
        <taxon>Angomonas</taxon>
    </lineage>
</organism>
<evidence type="ECO:0000313" key="2">
    <source>
        <dbReference type="EMBL" id="CAD2217768.1"/>
    </source>
</evidence>
<dbReference type="EMBL" id="LR877153">
    <property type="protein sequence ID" value="CAD2217768.1"/>
    <property type="molecule type" value="Genomic_DNA"/>
</dbReference>
<keyword evidence="3" id="KW-1185">Reference proteome</keyword>
<gene>
    <name evidence="2" type="ORF">ADEAN_000524800</name>
</gene>
<dbReference type="VEuPathDB" id="TriTrypDB:ADEAN_000524800"/>
<dbReference type="Proteomes" id="UP000515908">
    <property type="component" value="Chromosome 09"/>
</dbReference>
<keyword evidence="1" id="KW-0472">Membrane</keyword>
<reference evidence="2 3" key="1">
    <citation type="submission" date="2020-08" db="EMBL/GenBank/DDBJ databases">
        <authorList>
            <person name="Newling K."/>
            <person name="Davey J."/>
            <person name="Forrester S."/>
        </authorList>
    </citation>
    <scope>NUCLEOTIDE SEQUENCE [LARGE SCALE GENOMIC DNA]</scope>
    <source>
        <strain evidence="3">Crithidia deanei Carvalho (ATCC PRA-265)</strain>
    </source>
</reference>
<name>A0A7G2CD61_9TRYP</name>
<keyword evidence="1" id="KW-0812">Transmembrane</keyword>
<accession>A0A7G2CD61</accession>
<dbReference type="AlphaFoldDB" id="A0A7G2CD61"/>
<protein>
    <submittedName>
        <fullName evidence="2">Uncharacterized protein</fullName>
    </submittedName>
</protein>
<evidence type="ECO:0000256" key="1">
    <source>
        <dbReference type="SAM" id="Phobius"/>
    </source>
</evidence>
<feature type="transmembrane region" description="Helical" evidence="1">
    <location>
        <begin position="152"/>
        <end position="172"/>
    </location>
</feature>
<feature type="transmembrane region" description="Helical" evidence="1">
    <location>
        <begin position="221"/>
        <end position="241"/>
    </location>
</feature>
<proteinExistence type="predicted"/>
<evidence type="ECO:0000313" key="3">
    <source>
        <dbReference type="Proteomes" id="UP000515908"/>
    </source>
</evidence>